<accession>A0A9P6ZNH5</accession>
<dbReference type="AlphaFoldDB" id="A0A9P6ZNH5"/>
<evidence type="ECO:0000313" key="1">
    <source>
        <dbReference type="EMBL" id="KAG1773369.1"/>
    </source>
</evidence>
<name>A0A9P6ZNH5_9AGAM</name>
<reference evidence="1" key="1">
    <citation type="journal article" date="2020" name="New Phytol.">
        <title>Comparative genomics reveals dynamic genome evolution in host specialist ectomycorrhizal fungi.</title>
        <authorList>
            <person name="Lofgren L.A."/>
            <person name="Nguyen N.H."/>
            <person name="Vilgalys R."/>
            <person name="Ruytinx J."/>
            <person name="Liao H.L."/>
            <person name="Branco S."/>
            <person name="Kuo A."/>
            <person name="LaButti K."/>
            <person name="Lipzen A."/>
            <person name="Andreopoulos W."/>
            <person name="Pangilinan J."/>
            <person name="Riley R."/>
            <person name="Hundley H."/>
            <person name="Na H."/>
            <person name="Barry K."/>
            <person name="Grigoriev I.V."/>
            <person name="Stajich J.E."/>
            <person name="Kennedy P.G."/>
        </authorList>
    </citation>
    <scope>NUCLEOTIDE SEQUENCE</scope>
    <source>
        <strain evidence="1">DOB743</strain>
    </source>
</reference>
<comment type="caution">
    <text evidence="1">The sequence shown here is derived from an EMBL/GenBank/DDBJ whole genome shotgun (WGS) entry which is preliminary data.</text>
</comment>
<dbReference type="EMBL" id="JABBWD010000048">
    <property type="protein sequence ID" value="KAG1773369.1"/>
    <property type="molecule type" value="Genomic_DNA"/>
</dbReference>
<dbReference type="Proteomes" id="UP000714275">
    <property type="component" value="Unassembled WGS sequence"/>
</dbReference>
<proteinExistence type="predicted"/>
<sequence length="186" mass="21782">MARLASVSYLYHRARRRWEECSKACLCAGHLLRYQAWHHHKRRWTIRLVSWLHFQWALTRRSMVTLAKTHRSFERHVQPCLKGNLRSHKFLYDTNQRVRRAPLVAELSLILLMGVPIYSHIFRAGTIKPSTAIHTRALLQPHVYRTRTVIFLILPQDFLPHASLASLSGPDFIPLVFIITPFSLSL</sequence>
<protein>
    <submittedName>
        <fullName evidence="1">Uncharacterized protein</fullName>
    </submittedName>
</protein>
<organism evidence="1 2">
    <name type="scientific">Suillus placidus</name>
    <dbReference type="NCBI Taxonomy" id="48579"/>
    <lineage>
        <taxon>Eukaryota</taxon>
        <taxon>Fungi</taxon>
        <taxon>Dikarya</taxon>
        <taxon>Basidiomycota</taxon>
        <taxon>Agaricomycotina</taxon>
        <taxon>Agaricomycetes</taxon>
        <taxon>Agaricomycetidae</taxon>
        <taxon>Boletales</taxon>
        <taxon>Suillineae</taxon>
        <taxon>Suillaceae</taxon>
        <taxon>Suillus</taxon>
    </lineage>
</organism>
<gene>
    <name evidence="1" type="ORF">EV702DRAFT_575622</name>
</gene>
<keyword evidence="2" id="KW-1185">Reference proteome</keyword>
<evidence type="ECO:0000313" key="2">
    <source>
        <dbReference type="Proteomes" id="UP000714275"/>
    </source>
</evidence>